<feature type="compositionally biased region" description="Pro residues" evidence="1">
    <location>
        <begin position="1008"/>
        <end position="1023"/>
    </location>
</feature>
<feature type="region of interest" description="Disordered" evidence="1">
    <location>
        <begin position="533"/>
        <end position="569"/>
    </location>
</feature>
<feature type="compositionally biased region" description="Polar residues" evidence="1">
    <location>
        <begin position="624"/>
        <end position="641"/>
    </location>
</feature>
<protein>
    <submittedName>
        <fullName evidence="2">Uncharacterized protein</fullName>
    </submittedName>
</protein>
<accession>A0ABQ8KYN8</accession>
<feature type="region of interest" description="Disordered" evidence="1">
    <location>
        <begin position="248"/>
        <end position="375"/>
    </location>
</feature>
<feature type="region of interest" description="Disordered" evidence="1">
    <location>
        <begin position="687"/>
        <end position="953"/>
    </location>
</feature>
<evidence type="ECO:0000313" key="3">
    <source>
        <dbReference type="Proteomes" id="UP000814176"/>
    </source>
</evidence>
<dbReference type="Proteomes" id="UP000814176">
    <property type="component" value="Unassembled WGS sequence"/>
</dbReference>
<reference evidence="2 3" key="1">
    <citation type="journal article" date="2021" name="Environ. Microbiol.">
        <title>Gene family expansions and transcriptome signatures uncover fungal adaptations to wood decay.</title>
        <authorList>
            <person name="Hage H."/>
            <person name="Miyauchi S."/>
            <person name="Viragh M."/>
            <person name="Drula E."/>
            <person name="Min B."/>
            <person name="Chaduli D."/>
            <person name="Navarro D."/>
            <person name="Favel A."/>
            <person name="Norest M."/>
            <person name="Lesage-Meessen L."/>
            <person name="Balint B."/>
            <person name="Merenyi Z."/>
            <person name="de Eugenio L."/>
            <person name="Morin E."/>
            <person name="Martinez A.T."/>
            <person name="Baldrian P."/>
            <person name="Stursova M."/>
            <person name="Martinez M.J."/>
            <person name="Novotny C."/>
            <person name="Magnuson J.K."/>
            <person name="Spatafora J.W."/>
            <person name="Maurice S."/>
            <person name="Pangilinan J."/>
            <person name="Andreopoulos W."/>
            <person name="LaButti K."/>
            <person name="Hundley H."/>
            <person name="Na H."/>
            <person name="Kuo A."/>
            <person name="Barry K."/>
            <person name="Lipzen A."/>
            <person name="Henrissat B."/>
            <person name="Riley R."/>
            <person name="Ahrendt S."/>
            <person name="Nagy L.G."/>
            <person name="Grigoriev I.V."/>
            <person name="Martin F."/>
            <person name="Rosso M.N."/>
        </authorList>
    </citation>
    <scope>NUCLEOTIDE SEQUENCE [LARGE SCALE GENOMIC DNA]</scope>
    <source>
        <strain evidence="2 3">CIRM-BRFM 1785</strain>
    </source>
</reference>
<evidence type="ECO:0000256" key="1">
    <source>
        <dbReference type="SAM" id="MobiDB-lite"/>
    </source>
</evidence>
<feature type="region of interest" description="Disordered" evidence="1">
    <location>
        <begin position="455"/>
        <end position="491"/>
    </location>
</feature>
<keyword evidence="3" id="KW-1185">Reference proteome</keyword>
<feature type="compositionally biased region" description="Basic residues" evidence="1">
    <location>
        <begin position="711"/>
        <end position="722"/>
    </location>
</feature>
<comment type="caution">
    <text evidence="2">The sequence shown here is derived from an EMBL/GenBank/DDBJ whole genome shotgun (WGS) entry which is preliminary data.</text>
</comment>
<gene>
    <name evidence="2" type="ORF">C8Q71DRAFT_844887</name>
</gene>
<feature type="compositionally biased region" description="Polar residues" evidence="1">
    <location>
        <begin position="257"/>
        <end position="273"/>
    </location>
</feature>
<feature type="compositionally biased region" description="Polar residues" evidence="1">
    <location>
        <begin position="750"/>
        <end position="763"/>
    </location>
</feature>
<sequence>MTAAFSRLQLAAALIGNCAEYDNDNSDPSKPRRSAQESAIFAHLRQNAGIRRDTASRRSTDFLGVTLPSEAGSIRGPESVYGGRESEMDGRRSRSSIDALRNPFARDSTYEGALDEEEDEERGEMEVDLASWGLDGYLPEDKGKGKQKAKSDVLPNPHDLPLRRPAGLRSEPGRSGVHASRSMSMGNFDDFGEGGAFLDEKSTVNSLNARRHSFGSPLDTPMAKQPLERPAHRGRTISSHALIENLPITPPLHSIPFPSTETVRSPSPASTDALNLVRPQSRGSESVLNRGRALSSASFGSQGLLNEEKPNPFAVRPPSPDRASRFDPKARARTTSYGSLGTMLTPGLQQDEEANPFAVRPPSPSRSSRFDPKVRARTTSVASFGTQALLDIDAHSSDDNRSQAAGRTRPYSRLELMRPKVLIMPSPLQSYMNSGPTNGAMQPRAIEGAELHASDAAPLPPGARAARRSSTTLSMLDPGGGSLTPGLVASNSFTPNPRSTLSLSQLTFRNNLAVDGERDPAYADIESHIRRATEDGEQVEIEPEPEPAPPTPAPEIVIDPADRSKRPAGKLYGRSLIDAIETRKAEMRGKQRVFRGDERPSMMARPQVQRSSTLIDPDSLKPRPQSQFLDASRSQPNLSRRNTLVQLDAEAAGGPRRTLSGNNFDATNKKSVFGVDTLWERELAKLRDMEELERIATEEEARRQAEDEKRTKKSKKKRKHKKTEGERQQDVNSFLAASTSDLALHRSPEPETQSSAAPQTPSTPYVLPEISRATARKRRGPPPPNEDSEESDSDDAPAAHKRSMSKDVAADQWIAGSSDEEDGVRRRPRTHSGAGLIAQPTVSMVSPRLVGGGDDSSDEDVPLVATIGRAAQRAATRASDDDSDEEKPLSALLDKGKLKLPSFHSTGGSLFPDSSDKNDDEDDKPLGLRVSRVMNSSQALGAASQDEDDDKPLAFHPEQVRKTQYMSMMAQQQQMMMQAQAAQFHQSMIFSAPSMMASGFFGPPMAPQMMMPPPIATTPPPAQDPSKLTRVDKWRHDVAVEGDS</sequence>
<feature type="compositionally biased region" description="Polar residues" evidence="1">
    <location>
        <begin position="295"/>
        <end position="304"/>
    </location>
</feature>
<feature type="region of interest" description="Disordered" evidence="1">
    <location>
        <begin position="594"/>
        <end position="641"/>
    </location>
</feature>
<feature type="compositionally biased region" description="Basic and acidic residues" evidence="1">
    <location>
        <begin position="687"/>
        <end position="710"/>
    </location>
</feature>
<feature type="region of interest" description="Disordered" evidence="1">
    <location>
        <begin position="212"/>
        <end position="231"/>
    </location>
</feature>
<feature type="compositionally biased region" description="Acidic residues" evidence="1">
    <location>
        <begin position="535"/>
        <end position="545"/>
    </location>
</feature>
<feature type="compositionally biased region" description="Low complexity" evidence="1">
    <location>
        <begin position="462"/>
        <end position="474"/>
    </location>
</feature>
<dbReference type="EMBL" id="JADCUA010000001">
    <property type="protein sequence ID" value="KAH9844179.1"/>
    <property type="molecule type" value="Genomic_DNA"/>
</dbReference>
<feature type="compositionally biased region" description="Polar residues" evidence="1">
    <location>
        <begin position="730"/>
        <end position="741"/>
    </location>
</feature>
<feature type="compositionally biased region" description="Acidic residues" evidence="1">
    <location>
        <begin position="113"/>
        <end position="127"/>
    </location>
</feature>
<evidence type="ECO:0000313" key="2">
    <source>
        <dbReference type="EMBL" id="KAH9844179.1"/>
    </source>
</evidence>
<proteinExistence type="predicted"/>
<name>A0ABQ8KYN8_9APHY</name>
<feature type="compositionally biased region" description="Acidic residues" evidence="1">
    <location>
        <begin position="786"/>
        <end position="795"/>
    </location>
</feature>
<organism evidence="2 3">
    <name type="scientific">Rhodofomes roseus</name>
    <dbReference type="NCBI Taxonomy" id="34475"/>
    <lineage>
        <taxon>Eukaryota</taxon>
        <taxon>Fungi</taxon>
        <taxon>Dikarya</taxon>
        <taxon>Basidiomycota</taxon>
        <taxon>Agaricomycotina</taxon>
        <taxon>Agaricomycetes</taxon>
        <taxon>Polyporales</taxon>
        <taxon>Rhodofomes</taxon>
    </lineage>
</organism>
<feature type="region of interest" description="Disordered" evidence="1">
    <location>
        <begin position="68"/>
        <end position="182"/>
    </location>
</feature>
<dbReference type="RefSeq" id="XP_047784989.1">
    <property type="nucleotide sequence ID" value="XM_047926597.1"/>
</dbReference>
<feature type="region of interest" description="Disordered" evidence="1">
    <location>
        <begin position="1008"/>
        <end position="1028"/>
    </location>
</feature>
<dbReference type="GeneID" id="72007329"/>